<organism evidence="3 4">
    <name type="scientific">Candidatus Kaiserbacteria bacterium GW2011_GWA2_52_12</name>
    <dbReference type="NCBI Taxonomy" id="1618671"/>
    <lineage>
        <taxon>Bacteria</taxon>
        <taxon>Candidatus Kaiseribacteriota</taxon>
    </lineage>
</organism>
<evidence type="ECO:0000313" key="4">
    <source>
        <dbReference type="Proteomes" id="UP000034273"/>
    </source>
</evidence>
<name>A0A0G1WXK4_9BACT</name>
<dbReference type="STRING" id="1618671.UY67_C0025G0009"/>
<keyword evidence="2" id="KW-0812">Transmembrane</keyword>
<reference evidence="3 4" key="1">
    <citation type="journal article" date="2015" name="Nature">
        <title>rRNA introns, odd ribosomes, and small enigmatic genomes across a large radiation of phyla.</title>
        <authorList>
            <person name="Brown C.T."/>
            <person name="Hug L.A."/>
            <person name="Thomas B.C."/>
            <person name="Sharon I."/>
            <person name="Castelle C.J."/>
            <person name="Singh A."/>
            <person name="Wilkins M.J."/>
            <person name="Williams K.H."/>
            <person name="Banfield J.F."/>
        </authorList>
    </citation>
    <scope>NUCLEOTIDE SEQUENCE [LARGE SCALE GENOMIC DNA]</scope>
</reference>
<comment type="caution">
    <text evidence="3">The sequence shown here is derived from an EMBL/GenBank/DDBJ whole genome shotgun (WGS) entry which is preliminary data.</text>
</comment>
<feature type="compositionally biased region" description="Gly residues" evidence="1">
    <location>
        <begin position="150"/>
        <end position="169"/>
    </location>
</feature>
<feature type="transmembrane region" description="Helical" evidence="2">
    <location>
        <begin position="30"/>
        <end position="53"/>
    </location>
</feature>
<evidence type="ECO:0000313" key="3">
    <source>
        <dbReference type="EMBL" id="KKW23290.1"/>
    </source>
</evidence>
<dbReference type="Proteomes" id="UP000034273">
    <property type="component" value="Unassembled WGS sequence"/>
</dbReference>
<accession>A0A0G1WXK4</accession>
<feature type="compositionally biased region" description="Low complexity" evidence="1">
    <location>
        <begin position="170"/>
        <end position="180"/>
    </location>
</feature>
<sequence length="351" mass="33827">MKIQNNRKGETKSIAGFTPYHFFSKSGKGFTLLLAALVSSIVLAIGAAIYGIAIKELNLSSIGRDSQFAFYAADTAAECTLYNDINKQLFATNSPATFQVSCDGTVLNVSAVQNQSIVSGGSANYTVPGTFTFTPPAQYGTMTVTVNGGGGGGGGGSNGSTNGGNGSSGGSSSFDGTVIGNAGGAAGGGNKNGTTGANGSTGGGSGGSVNLGGGSPGGTGGNGVTGGGNGGLGGNGGQVTATYTSGLSATVTVVVGVGGGGGNSGGGAAQPGNGGSTGSVLISWTGGTPTWNSTVFSFQSEPNGICAITRFSKTLVSGSLRNLIHSDGSNVPCAATTTSPRALQRSVELSY</sequence>
<proteinExistence type="predicted"/>
<dbReference type="EMBL" id="LCQW01000025">
    <property type="protein sequence ID" value="KKW23290.1"/>
    <property type="molecule type" value="Genomic_DNA"/>
</dbReference>
<feature type="compositionally biased region" description="Gly residues" evidence="1">
    <location>
        <begin position="199"/>
        <end position="229"/>
    </location>
</feature>
<keyword evidence="2" id="KW-0472">Membrane</keyword>
<protein>
    <submittedName>
        <fullName evidence="3">PE-PGRS family protein</fullName>
    </submittedName>
</protein>
<feature type="compositionally biased region" description="Gly residues" evidence="1">
    <location>
        <begin position="181"/>
        <end position="191"/>
    </location>
</feature>
<keyword evidence="2" id="KW-1133">Transmembrane helix</keyword>
<gene>
    <name evidence="3" type="ORF">UY67_C0025G0009</name>
</gene>
<feature type="region of interest" description="Disordered" evidence="1">
    <location>
        <begin position="150"/>
        <end position="229"/>
    </location>
</feature>
<evidence type="ECO:0000256" key="1">
    <source>
        <dbReference type="SAM" id="MobiDB-lite"/>
    </source>
</evidence>
<dbReference type="AlphaFoldDB" id="A0A0G1WXK4"/>
<evidence type="ECO:0000256" key="2">
    <source>
        <dbReference type="SAM" id="Phobius"/>
    </source>
</evidence>